<dbReference type="Proteomes" id="UP000184221">
    <property type="component" value="Unassembled WGS sequence"/>
</dbReference>
<dbReference type="OrthoDB" id="7877480at2"/>
<proteinExistence type="predicted"/>
<evidence type="ECO:0000256" key="1">
    <source>
        <dbReference type="SAM" id="Phobius"/>
    </source>
</evidence>
<accession>A0A1M5MF99</accession>
<evidence type="ECO:0000313" key="3">
    <source>
        <dbReference type="Proteomes" id="UP000184221"/>
    </source>
</evidence>
<name>A0A1M5MF99_9RHOB</name>
<keyword evidence="1" id="KW-1133">Transmembrane helix</keyword>
<feature type="transmembrane region" description="Helical" evidence="1">
    <location>
        <begin position="24"/>
        <end position="41"/>
    </location>
</feature>
<keyword evidence="1" id="KW-0812">Transmembrane</keyword>
<dbReference type="EMBL" id="FQXC01000001">
    <property type="protein sequence ID" value="SHG75837.1"/>
    <property type="molecule type" value="Genomic_DNA"/>
</dbReference>
<dbReference type="AlphaFoldDB" id="A0A1M5MF99"/>
<evidence type="ECO:0008006" key="4">
    <source>
        <dbReference type="Google" id="ProtNLM"/>
    </source>
</evidence>
<dbReference type="RefSeq" id="WP_072775929.1">
    <property type="nucleotide sequence ID" value="NZ_FQXC01000001.1"/>
</dbReference>
<protein>
    <recommendedName>
        <fullName evidence="4">5-bromo-4-chloroindolyl phosphate hydrolysis protein</fullName>
    </recommendedName>
</protein>
<sequence length="282" mass="31062">MQSPTLIDYDNSAALGKTVPVDDVPIGFMVLATCPLILWLLDGTVAGFASALLIIGLFSVGLLCLSVGQRNHLAYARAEVAARPKIPFKLIGSAIVAFVVGVLATAKIGVPAIPLVIGCATFILCLVSFGLDPMRDKGMDDPSVRRRLKSQRIYDEFDDRFERLLMTLDSLQDDDLTERTRKMSNTIMGLIGTVDFEKPTLQKIASPLSKMLSKMEAETEALIETSKNGVTPFQRRKYHTKMQALADTFEARARKNGIAAGMDSFELQADLLFDRMQRDRSK</sequence>
<reference evidence="2 3" key="1">
    <citation type="submission" date="2016-11" db="EMBL/GenBank/DDBJ databases">
        <authorList>
            <person name="Jaros S."/>
            <person name="Januszkiewicz K."/>
            <person name="Wedrychowicz H."/>
        </authorList>
    </citation>
    <scope>NUCLEOTIDE SEQUENCE [LARGE SCALE GENOMIC DNA]</scope>
    <source>
        <strain evidence="2 3">DSM 29431</strain>
    </source>
</reference>
<feature type="transmembrane region" description="Helical" evidence="1">
    <location>
        <begin position="47"/>
        <end position="65"/>
    </location>
</feature>
<feature type="transmembrane region" description="Helical" evidence="1">
    <location>
        <begin position="112"/>
        <end position="131"/>
    </location>
</feature>
<gene>
    <name evidence="2" type="ORF">SAMN05443551_0495</name>
</gene>
<keyword evidence="1" id="KW-0472">Membrane</keyword>
<keyword evidence="3" id="KW-1185">Reference proteome</keyword>
<feature type="transmembrane region" description="Helical" evidence="1">
    <location>
        <begin position="86"/>
        <end position="106"/>
    </location>
</feature>
<evidence type="ECO:0000313" key="2">
    <source>
        <dbReference type="EMBL" id="SHG75837.1"/>
    </source>
</evidence>
<organism evidence="2 3">
    <name type="scientific">Marivita hallyeonensis</name>
    <dbReference type="NCBI Taxonomy" id="996342"/>
    <lineage>
        <taxon>Bacteria</taxon>
        <taxon>Pseudomonadati</taxon>
        <taxon>Pseudomonadota</taxon>
        <taxon>Alphaproteobacteria</taxon>
        <taxon>Rhodobacterales</taxon>
        <taxon>Roseobacteraceae</taxon>
        <taxon>Marivita</taxon>
    </lineage>
</organism>
<dbReference type="STRING" id="996342.SAMN05443551_0495"/>